<proteinExistence type="predicted"/>
<feature type="transmembrane region" description="Helical" evidence="1">
    <location>
        <begin position="12"/>
        <end position="30"/>
    </location>
</feature>
<dbReference type="OrthoDB" id="2126185at2759"/>
<dbReference type="RefSeq" id="XP_007752692.1">
    <property type="nucleotide sequence ID" value="XM_007754502.1"/>
</dbReference>
<organism evidence="2 3">
    <name type="scientific">Cladophialophora yegresii CBS 114405</name>
    <dbReference type="NCBI Taxonomy" id="1182544"/>
    <lineage>
        <taxon>Eukaryota</taxon>
        <taxon>Fungi</taxon>
        <taxon>Dikarya</taxon>
        <taxon>Ascomycota</taxon>
        <taxon>Pezizomycotina</taxon>
        <taxon>Eurotiomycetes</taxon>
        <taxon>Chaetothyriomycetidae</taxon>
        <taxon>Chaetothyriales</taxon>
        <taxon>Herpotrichiellaceae</taxon>
        <taxon>Cladophialophora</taxon>
    </lineage>
</organism>
<reference evidence="2 3" key="1">
    <citation type="submission" date="2013-03" db="EMBL/GenBank/DDBJ databases">
        <title>The Genome Sequence of Cladophialophora yegresii CBS 114405.</title>
        <authorList>
            <consortium name="The Broad Institute Genomics Platform"/>
            <person name="Cuomo C."/>
            <person name="de Hoog S."/>
            <person name="Gorbushina A."/>
            <person name="Walker B."/>
            <person name="Young S.K."/>
            <person name="Zeng Q."/>
            <person name="Gargeya S."/>
            <person name="Fitzgerald M."/>
            <person name="Haas B."/>
            <person name="Abouelleil A."/>
            <person name="Allen A.W."/>
            <person name="Alvarado L."/>
            <person name="Arachchi H.M."/>
            <person name="Berlin A.M."/>
            <person name="Chapman S.B."/>
            <person name="Gainer-Dewar J."/>
            <person name="Goldberg J."/>
            <person name="Griggs A."/>
            <person name="Gujja S."/>
            <person name="Hansen M."/>
            <person name="Howarth C."/>
            <person name="Imamovic A."/>
            <person name="Ireland A."/>
            <person name="Larimer J."/>
            <person name="McCowan C."/>
            <person name="Murphy C."/>
            <person name="Pearson M."/>
            <person name="Poon T.W."/>
            <person name="Priest M."/>
            <person name="Roberts A."/>
            <person name="Saif S."/>
            <person name="Shea T."/>
            <person name="Sisk P."/>
            <person name="Sykes S."/>
            <person name="Wortman J."/>
            <person name="Nusbaum C."/>
            <person name="Birren B."/>
        </authorList>
    </citation>
    <scope>NUCLEOTIDE SEQUENCE [LARGE SCALE GENOMIC DNA]</scope>
    <source>
        <strain evidence="2 3">CBS 114405</strain>
    </source>
</reference>
<feature type="transmembrane region" description="Helical" evidence="1">
    <location>
        <begin position="278"/>
        <end position="298"/>
    </location>
</feature>
<feature type="transmembrane region" description="Helical" evidence="1">
    <location>
        <begin position="204"/>
        <end position="223"/>
    </location>
</feature>
<dbReference type="VEuPathDB" id="FungiDB:A1O7_00461"/>
<dbReference type="eggNOG" id="ENOG502SSTS">
    <property type="taxonomic scope" value="Eukaryota"/>
</dbReference>
<feature type="transmembrane region" description="Helical" evidence="1">
    <location>
        <begin position="162"/>
        <end position="183"/>
    </location>
</feature>
<dbReference type="GeneID" id="19175077"/>
<gene>
    <name evidence="2" type="ORF">A1O7_00461</name>
</gene>
<keyword evidence="1" id="KW-0812">Transmembrane</keyword>
<keyword evidence="1" id="KW-0472">Membrane</keyword>
<dbReference type="HOGENOM" id="CLU_037033_1_0_1"/>
<sequence length="338" mass="37915">MSTQTRENVVGALIFYAYIAGALALTGLICRDLMIMYNRFSGQKRKDVQVLRKDCGRAKRGTQSRVSILAALSALSFAVLSYHMLNFLIQSYQSWAPSESLSDVSFPKIWKWSVHSRLFRDFAEAIINDPHRFWWTNLALTYSLGWNVYMSIEGFRKSIPHLWAYFLLDQILPVSFTQNMFLLAVHLQDDKKYAEIRMLDPPSAAMQVLLVCAYSAVLATAPISIGSGWFIWVLLATRALLSAPFLVLRPRIARPGASFQHQDVFSSANYSLRHEARWALALISGYMAVQLAQGFLALPSSITAVLSVLHDNPAVSTLGYDLLIGTFSLSVSRLSAYQ</sequence>
<evidence type="ECO:0000256" key="1">
    <source>
        <dbReference type="SAM" id="Phobius"/>
    </source>
</evidence>
<evidence type="ECO:0000313" key="3">
    <source>
        <dbReference type="Proteomes" id="UP000019473"/>
    </source>
</evidence>
<feature type="transmembrane region" description="Helical" evidence="1">
    <location>
        <begin position="66"/>
        <end position="85"/>
    </location>
</feature>
<name>W9WGK3_9EURO</name>
<evidence type="ECO:0000313" key="2">
    <source>
        <dbReference type="EMBL" id="EXJ64125.1"/>
    </source>
</evidence>
<keyword evidence="1" id="KW-1133">Transmembrane helix</keyword>
<accession>W9WGK3</accession>
<dbReference type="Proteomes" id="UP000019473">
    <property type="component" value="Unassembled WGS sequence"/>
</dbReference>
<feature type="transmembrane region" description="Helical" evidence="1">
    <location>
        <begin position="318"/>
        <end position="336"/>
    </location>
</feature>
<dbReference type="AlphaFoldDB" id="W9WGK3"/>
<dbReference type="EMBL" id="AMGW01000001">
    <property type="protein sequence ID" value="EXJ64125.1"/>
    <property type="molecule type" value="Genomic_DNA"/>
</dbReference>
<keyword evidence="3" id="KW-1185">Reference proteome</keyword>
<protein>
    <submittedName>
        <fullName evidence="2">Uncharacterized protein</fullName>
    </submittedName>
</protein>
<comment type="caution">
    <text evidence="2">The sequence shown here is derived from an EMBL/GenBank/DDBJ whole genome shotgun (WGS) entry which is preliminary data.</text>
</comment>